<feature type="coiled-coil region" evidence="1">
    <location>
        <begin position="211"/>
        <end position="259"/>
    </location>
</feature>
<dbReference type="SUPFAM" id="SSF90257">
    <property type="entry name" value="Myosin rod fragments"/>
    <property type="match status" value="1"/>
</dbReference>
<accession>A0A1V9ZTH3</accession>
<name>A0A1V9ZTH3_ACHHY</name>
<feature type="domain" description="GAF" evidence="3">
    <location>
        <begin position="344"/>
        <end position="488"/>
    </location>
</feature>
<feature type="region of interest" description="Disordered" evidence="2">
    <location>
        <begin position="839"/>
        <end position="902"/>
    </location>
</feature>
<dbReference type="OrthoDB" id="546632at2759"/>
<feature type="coiled-coil region" evidence="1">
    <location>
        <begin position="102"/>
        <end position="150"/>
    </location>
</feature>
<dbReference type="AlphaFoldDB" id="A0A1V9ZTH3"/>
<evidence type="ECO:0000313" key="4">
    <source>
        <dbReference type="EMBL" id="OQS01332.1"/>
    </source>
</evidence>
<dbReference type="Pfam" id="PF01590">
    <property type="entry name" value="GAF"/>
    <property type="match status" value="1"/>
</dbReference>
<feature type="compositionally biased region" description="Basic and acidic residues" evidence="2">
    <location>
        <begin position="879"/>
        <end position="895"/>
    </location>
</feature>
<dbReference type="EMBL" id="JNBR01000010">
    <property type="protein sequence ID" value="OQS01332.1"/>
    <property type="molecule type" value="Genomic_DNA"/>
</dbReference>
<organism evidence="4 5">
    <name type="scientific">Achlya hypogyna</name>
    <name type="common">Oomycete</name>
    <name type="synonym">Protoachlya hypogyna</name>
    <dbReference type="NCBI Taxonomy" id="1202772"/>
    <lineage>
        <taxon>Eukaryota</taxon>
        <taxon>Sar</taxon>
        <taxon>Stramenopiles</taxon>
        <taxon>Oomycota</taxon>
        <taxon>Saprolegniomycetes</taxon>
        <taxon>Saprolegniales</taxon>
        <taxon>Achlyaceae</taxon>
        <taxon>Achlya</taxon>
    </lineage>
</organism>
<evidence type="ECO:0000256" key="1">
    <source>
        <dbReference type="SAM" id="Coils"/>
    </source>
</evidence>
<dbReference type="STRING" id="1202772.A0A1V9ZTH3"/>
<keyword evidence="5" id="KW-1185">Reference proteome</keyword>
<reference evidence="4 5" key="1">
    <citation type="journal article" date="2014" name="Genome Biol. Evol.">
        <title>The secreted proteins of Achlya hypogyna and Thraustotheca clavata identify the ancestral oomycete secretome and reveal gene acquisitions by horizontal gene transfer.</title>
        <authorList>
            <person name="Misner I."/>
            <person name="Blouin N."/>
            <person name="Leonard G."/>
            <person name="Richards T.A."/>
            <person name="Lane C.E."/>
        </authorList>
    </citation>
    <scope>NUCLEOTIDE SEQUENCE [LARGE SCALE GENOMIC DNA]</scope>
    <source>
        <strain evidence="4 5">ATCC 48635</strain>
    </source>
</reference>
<protein>
    <recommendedName>
        <fullName evidence="3">GAF domain-containing protein</fullName>
    </recommendedName>
</protein>
<dbReference type="InterPro" id="IPR029016">
    <property type="entry name" value="GAF-like_dom_sf"/>
</dbReference>
<sequence length="902" mass="98311">MGDLFIVRSEYGAKDRQRGARRKDEWNTSAPVADEREDSARPYALTNLNRVGSSPQLPLQSAPHCHAFSSSKKRLLPASPPSKLQPLDRPKAIMSAPPDASRAELDRQVTSLRATVAALEKELSDTSRALQRERRQCEQAVSENGSLKEQVTALTQLLHDEREITTQQKKAFAKLSQKYISVNETFHRLAAAAPEKAVHSAHETQSLKGVLATLARENQDHERKIKVLERQHAEDKRNLANAEKRMKLLKAELEAIEHMQMTQMTPTPDTHDAKKVANTSDELVVTNPEDARAMAAMVEQYIDPNLMRILHKVDSQFSISNAIGLSATLKRWLHSCQSINVSLDIGVVLEELLKKVCAVLQCEHAALFQLHGRKLLCRCTNFGVTNVEIPADKGIVSFVLTSKAPCSIQSAYDDPRFYSPQDNATGITTRDIVCVPVLDARHEVLAVVRACNTTHYKGFTPNDQIVLSLFAVQAGILLEQFQMADRLEASSTKLLRLHEMPRPLVSESIPNLEAMSLIRFVLATENKFRDILGATKVKMFVIDDGDMMWCVGTTLDPSCNTQHFRQYYKLSSGLCGLAAAHPRGLTVPAAFAHPRYNGAVDLNNLAHGLYVVPITSYWGKPLGVLQVARTATLAQGPKREVALQQNAEDDLRLHLLSIFAQTISGILHHVIAYELAEACPPEVRAARRGALEEVMAQDLAGSAPLDARKASAGLTREEAQHMRKFVEKSGLAFGALHPKGSTKLQPNSEATAAAPVEAPTCEGGLPLSGKDGALASEAVVAEPLNGPRPRTVAAKATRRSSVAAPALVRPVVAEDRRQSLSHPTGESAKTAMAKEFPTDVAGVVGGPPTPPKSEASAESGVFAEFLPLSDTPAGIEALQKTEESPLAPSDRKEPIDELTPMD</sequence>
<feature type="compositionally biased region" description="Basic and acidic residues" evidence="2">
    <location>
        <begin position="11"/>
        <end position="26"/>
    </location>
</feature>
<dbReference type="InterPro" id="IPR003018">
    <property type="entry name" value="GAF"/>
</dbReference>
<proteinExistence type="predicted"/>
<dbReference type="Proteomes" id="UP000243579">
    <property type="component" value="Unassembled WGS sequence"/>
</dbReference>
<gene>
    <name evidence="4" type="ORF">ACHHYP_01352</name>
</gene>
<feature type="region of interest" description="Disordered" evidence="2">
    <location>
        <begin position="814"/>
        <end position="833"/>
    </location>
</feature>
<feature type="region of interest" description="Disordered" evidence="2">
    <location>
        <begin position="1"/>
        <end position="90"/>
    </location>
</feature>
<evidence type="ECO:0000256" key="2">
    <source>
        <dbReference type="SAM" id="MobiDB-lite"/>
    </source>
</evidence>
<evidence type="ECO:0000313" key="5">
    <source>
        <dbReference type="Proteomes" id="UP000243579"/>
    </source>
</evidence>
<evidence type="ECO:0000259" key="3">
    <source>
        <dbReference type="SMART" id="SM00065"/>
    </source>
</evidence>
<feature type="compositionally biased region" description="Polar residues" evidence="2">
    <location>
        <begin position="46"/>
        <end position="59"/>
    </location>
</feature>
<keyword evidence="1" id="KW-0175">Coiled coil</keyword>
<feature type="domain" description="GAF" evidence="3">
    <location>
        <begin position="516"/>
        <end position="677"/>
    </location>
</feature>
<dbReference type="SUPFAM" id="SSF55781">
    <property type="entry name" value="GAF domain-like"/>
    <property type="match status" value="2"/>
</dbReference>
<comment type="caution">
    <text evidence="4">The sequence shown here is derived from an EMBL/GenBank/DDBJ whole genome shotgun (WGS) entry which is preliminary data.</text>
</comment>
<dbReference type="SMART" id="SM00065">
    <property type="entry name" value="GAF"/>
    <property type="match status" value="2"/>
</dbReference>
<dbReference type="Gene3D" id="3.30.450.40">
    <property type="match status" value="2"/>
</dbReference>